<dbReference type="OrthoDB" id="4918811at2759"/>
<dbReference type="EMBL" id="PKSG01000211">
    <property type="protein sequence ID" value="POR37735.1"/>
    <property type="molecule type" value="Genomic_DNA"/>
</dbReference>
<dbReference type="Gene3D" id="3.90.550.10">
    <property type="entry name" value="Spore Coat Polysaccharide Biosynthesis Protein SpsA, Chain A"/>
    <property type="match status" value="1"/>
</dbReference>
<keyword evidence="5" id="KW-1185">Reference proteome</keyword>
<accession>A0A2S4L5L3</accession>
<dbReference type="Proteomes" id="UP000237481">
    <property type="component" value="Unassembled WGS sequence"/>
</dbReference>
<keyword evidence="3 4" id="KW-0808">Transferase</keyword>
<reference evidence="4 5" key="1">
    <citation type="submission" date="2018-01" db="EMBL/GenBank/DDBJ databases">
        <title>Harnessing the power of phylogenomics to disentangle the directionality and signatures of interkingdom host jumping in the parasitic fungal genus Tolypocladium.</title>
        <authorList>
            <person name="Quandt C.A."/>
            <person name="Patterson W."/>
            <person name="Spatafora J.W."/>
        </authorList>
    </citation>
    <scope>NUCLEOTIDE SEQUENCE [LARGE SCALE GENOMIC DNA]</scope>
    <source>
        <strain evidence="4 5">NRBC 100945</strain>
    </source>
</reference>
<dbReference type="PANTHER" id="PTHR31306:SF8">
    <property type="entry name" value="GLYCOSYLTRANSFERASE FAMILY 34 PROTEIN"/>
    <property type="match status" value="1"/>
</dbReference>
<gene>
    <name evidence="4" type="ORF">TPAR_02059</name>
</gene>
<sequence length="306" mass="35345">MRSVTWKACRVAKIIASAVIIVIVTIQLRNGTPHTYSSLEIFKSQAGHRDEDLWTDPLNEKSRIGKVTLMYEPNNSAFDRALQTHKVHNQFHGHPMLVQRRPMLEGFWAKPAAIQFALLRELGKPESQRLLWLFWFDVDSVVVNYKVPLEAFLPPDKDNGFHDVKVVVSEDWNGLNNGVFALFSSVIAFRNFRPNTSLPHEDQTAMKLLLQQPELARHSVTVPQRWFNAYTTGLNMPKESEIHPGDFLVHFAGVKYMANGIRNQRMMEWCKISERHDPQWSISPSENGLSLDIRQFWQRVKAQMQN</sequence>
<evidence type="ECO:0000256" key="2">
    <source>
        <dbReference type="ARBA" id="ARBA00022676"/>
    </source>
</evidence>
<evidence type="ECO:0000313" key="4">
    <source>
        <dbReference type="EMBL" id="POR37735.1"/>
    </source>
</evidence>
<dbReference type="InterPro" id="IPR029044">
    <property type="entry name" value="Nucleotide-diphossugar_trans"/>
</dbReference>
<comment type="caution">
    <text evidence="4">The sequence shown here is derived from an EMBL/GenBank/DDBJ whole genome shotgun (WGS) entry which is preliminary data.</text>
</comment>
<dbReference type="InterPro" id="IPR008630">
    <property type="entry name" value="Glyco_trans_34"/>
</dbReference>
<evidence type="ECO:0000313" key="5">
    <source>
        <dbReference type="Proteomes" id="UP000237481"/>
    </source>
</evidence>
<dbReference type="GO" id="GO:0000139">
    <property type="term" value="C:Golgi membrane"/>
    <property type="evidence" value="ECO:0007669"/>
    <property type="project" value="TreeGrafter"/>
</dbReference>
<dbReference type="GO" id="GO:0016757">
    <property type="term" value="F:glycosyltransferase activity"/>
    <property type="evidence" value="ECO:0007669"/>
    <property type="project" value="UniProtKB-KW"/>
</dbReference>
<dbReference type="AlphaFoldDB" id="A0A2S4L5L3"/>
<evidence type="ECO:0000256" key="1">
    <source>
        <dbReference type="ARBA" id="ARBA00005664"/>
    </source>
</evidence>
<dbReference type="Pfam" id="PF05637">
    <property type="entry name" value="Glyco_transf_34"/>
    <property type="match status" value="1"/>
</dbReference>
<dbReference type="GO" id="GO:0006487">
    <property type="term" value="P:protein N-linked glycosylation"/>
    <property type="evidence" value="ECO:0007669"/>
    <property type="project" value="TreeGrafter"/>
</dbReference>
<dbReference type="PANTHER" id="PTHR31306">
    <property type="entry name" value="ALPHA-1,6-MANNOSYLTRANSFERASE MNN11-RELATED"/>
    <property type="match status" value="1"/>
</dbReference>
<organism evidence="4 5">
    <name type="scientific">Tolypocladium paradoxum</name>
    <dbReference type="NCBI Taxonomy" id="94208"/>
    <lineage>
        <taxon>Eukaryota</taxon>
        <taxon>Fungi</taxon>
        <taxon>Dikarya</taxon>
        <taxon>Ascomycota</taxon>
        <taxon>Pezizomycotina</taxon>
        <taxon>Sordariomycetes</taxon>
        <taxon>Hypocreomycetidae</taxon>
        <taxon>Hypocreales</taxon>
        <taxon>Ophiocordycipitaceae</taxon>
        <taxon>Tolypocladium</taxon>
    </lineage>
</organism>
<proteinExistence type="inferred from homology"/>
<keyword evidence="2 4" id="KW-0328">Glycosyltransferase</keyword>
<name>A0A2S4L5L3_9HYPO</name>
<evidence type="ECO:0000256" key="3">
    <source>
        <dbReference type="ARBA" id="ARBA00022679"/>
    </source>
</evidence>
<comment type="similarity">
    <text evidence="1">Belongs to the glycosyltransferase 34 family.</text>
</comment>
<dbReference type="STRING" id="94208.A0A2S4L5L3"/>
<protein>
    <submittedName>
        <fullName evidence="4">Alpha-1,2-galactosyltransferase</fullName>
    </submittedName>
</protein>